<proteinExistence type="predicted"/>
<dbReference type="AlphaFoldDB" id="A0AAP0GI71"/>
<sequence>MDIDLSPKLAKKLYGGDGGSYHAWCPNELPMLKQGNIGAGKLFQAKNGLALPRYSDSAKVAYVLHGIDFDCAVFGLFCRFLRVF</sequence>
<keyword evidence="3" id="KW-1185">Reference proteome</keyword>
<accession>A0AAP0GI71</accession>
<protein>
    <recommendedName>
        <fullName evidence="1">Cupin type-1 domain-containing protein</fullName>
    </recommendedName>
</protein>
<evidence type="ECO:0000313" key="2">
    <source>
        <dbReference type="EMBL" id="KAK9049064.1"/>
    </source>
</evidence>
<name>A0AAP0GI71_9ASTR</name>
<dbReference type="SUPFAM" id="SSF51182">
    <property type="entry name" value="RmlC-like cupins"/>
    <property type="match status" value="1"/>
</dbReference>
<dbReference type="InterPro" id="IPR014710">
    <property type="entry name" value="RmlC-like_jellyroll"/>
</dbReference>
<comment type="caution">
    <text evidence="2">The sequence shown here is derived from an EMBL/GenBank/DDBJ whole genome shotgun (WGS) entry which is preliminary data.</text>
</comment>
<dbReference type="Pfam" id="PF00190">
    <property type="entry name" value="Cupin_1"/>
    <property type="match status" value="1"/>
</dbReference>
<dbReference type="Gene3D" id="2.60.120.10">
    <property type="entry name" value="Jelly Rolls"/>
    <property type="match status" value="1"/>
</dbReference>
<reference evidence="2 3" key="1">
    <citation type="submission" date="2024-04" db="EMBL/GenBank/DDBJ databases">
        <title>The reference genome of an endangered Asteraceae, Deinandra increscens subsp. villosa, native to the Central Coast of California.</title>
        <authorList>
            <person name="Guilliams M."/>
            <person name="Hasenstab-Lehman K."/>
            <person name="Meyer R."/>
            <person name="Mcevoy S."/>
        </authorList>
    </citation>
    <scope>NUCLEOTIDE SEQUENCE [LARGE SCALE GENOMIC DNA]</scope>
    <source>
        <tissue evidence="2">Leaf</tissue>
    </source>
</reference>
<dbReference type="Proteomes" id="UP001408789">
    <property type="component" value="Unassembled WGS sequence"/>
</dbReference>
<gene>
    <name evidence="2" type="ORF">SSX86_031969</name>
</gene>
<evidence type="ECO:0000259" key="1">
    <source>
        <dbReference type="Pfam" id="PF00190"/>
    </source>
</evidence>
<feature type="domain" description="Cupin type-1" evidence="1">
    <location>
        <begin position="12"/>
        <end position="66"/>
    </location>
</feature>
<organism evidence="2 3">
    <name type="scientific">Deinandra increscens subsp. villosa</name>
    <dbReference type="NCBI Taxonomy" id="3103831"/>
    <lineage>
        <taxon>Eukaryota</taxon>
        <taxon>Viridiplantae</taxon>
        <taxon>Streptophyta</taxon>
        <taxon>Embryophyta</taxon>
        <taxon>Tracheophyta</taxon>
        <taxon>Spermatophyta</taxon>
        <taxon>Magnoliopsida</taxon>
        <taxon>eudicotyledons</taxon>
        <taxon>Gunneridae</taxon>
        <taxon>Pentapetalae</taxon>
        <taxon>asterids</taxon>
        <taxon>campanulids</taxon>
        <taxon>Asterales</taxon>
        <taxon>Asteraceae</taxon>
        <taxon>Asteroideae</taxon>
        <taxon>Heliantheae alliance</taxon>
        <taxon>Madieae</taxon>
        <taxon>Madiinae</taxon>
        <taxon>Deinandra</taxon>
    </lineage>
</organism>
<dbReference type="InterPro" id="IPR011051">
    <property type="entry name" value="RmlC_Cupin_sf"/>
</dbReference>
<dbReference type="EMBL" id="JBCNJP010008642">
    <property type="protein sequence ID" value="KAK9049064.1"/>
    <property type="molecule type" value="Genomic_DNA"/>
</dbReference>
<evidence type="ECO:0000313" key="3">
    <source>
        <dbReference type="Proteomes" id="UP001408789"/>
    </source>
</evidence>
<dbReference type="InterPro" id="IPR006045">
    <property type="entry name" value="Cupin_1"/>
</dbReference>